<evidence type="ECO:0008006" key="4">
    <source>
        <dbReference type="Google" id="ProtNLM"/>
    </source>
</evidence>
<organism evidence="2 3">
    <name type="scientific">Nocardioides soli</name>
    <dbReference type="NCBI Taxonomy" id="1036020"/>
    <lineage>
        <taxon>Bacteria</taxon>
        <taxon>Bacillati</taxon>
        <taxon>Actinomycetota</taxon>
        <taxon>Actinomycetes</taxon>
        <taxon>Propionibacteriales</taxon>
        <taxon>Nocardioidaceae</taxon>
        <taxon>Nocardioides</taxon>
    </lineage>
</organism>
<dbReference type="RefSeq" id="WP_183590359.1">
    <property type="nucleotide sequence ID" value="NZ_JACHWR010000001.1"/>
</dbReference>
<feature type="transmembrane region" description="Helical" evidence="1">
    <location>
        <begin position="59"/>
        <end position="78"/>
    </location>
</feature>
<evidence type="ECO:0000256" key="1">
    <source>
        <dbReference type="SAM" id="Phobius"/>
    </source>
</evidence>
<dbReference type="EMBL" id="JACHWR010000001">
    <property type="protein sequence ID" value="MBB3040313.1"/>
    <property type="molecule type" value="Genomic_DNA"/>
</dbReference>
<accession>A0A7W4VRF0</accession>
<proteinExistence type="predicted"/>
<keyword evidence="1" id="KW-0472">Membrane</keyword>
<evidence type="ECO:0000313" key="2">
    <source>
        <dbReference type="EMBL" id="MBB3040313.1"/>
    </source>
</evidence>
<keyword evidence="1" id="KW-1133">Transmembrane helix</keyword>
<dbReference type="AlphaFoldDB" id="A0A7W4VRF0"/>
<gene>
    <name evidence="2" type="ORF">FHU40_000114</name>
</gene>
<keyword evidence="3" id="KW-1185">Reference proteome</keyword>
<comment type="caution">
    <text evidence="2">The sequence shown here is derived from an EMBL/GenBank/DDBJ whole genome shotgun (WGS) entry which is preliminary data.</text>
</comment>
<name>A0A7W4VRF0_9ACTN</name>
<feature type="transmembrane region" description="Helical" evidence="1">
    <location>
        <begin position="85"/>
        <end position="103"/>
    </location>
</feature>
<evidence type="ECO:0000313" key="3">
    <source>
        <dbReference type="Proteomes" id="UP000589626"/>
    </source>
</evidence>
<keyword evidence="1" id="KW-0812">Transmembrane</keyword>
<dbReference type="Proteomes" id="UP000589626">
    <property type="component" value="Unassembled WGS sequence"/>
</dbReference>
<feature type="transmembrane region" description="Helical" evidence="1">
    <location>
        <begin position="139"/>
        <end position="159"/>
    </location>
</feature>
<reference evidence="2 3" key="1">
    <citation type="submission" date="2020-08" db="EMBL/GenBank/DDBJ databases">
        <title>Sequencing the genomes of 1000 actinobacteria strains.</title>
        <authorList>
            <person name="Klenk H.-P."/>
        </authorList>
    </citation>
    <scope>NUCLEOTIDE SEQUENCE [LARGE SCALE GENOMIC DNA]</scope>
    <source>
        <strain evidence="2 3">DSM 105498</strain>
    </source>
</reference>
<sequence length="177" mass="18092">MTRRLVVQLALVVVVLALAGALAGVVWEWIWSPTIGVVVDHQWTAGDALGLQHQFSGTGWYVVVAVVAGLVAGIAVTLVADRVPLLTLAGVVVGSVVAAWLMLQVGTALGPPDPATAARSAADGTRLPDHLAVSGRSPFIAFPVGALLGLVLVFIGLSARVPPQESLESPSGRELAG</sequence>
<protein>
    <recommendedName>
        <fullName evidence="4">DUF2567 domain-containing protein</fullName>
    </recommendedName>
</protein>